<dbReference type="PANTHER" id="PTHR30625:SF15">
    <property type="entry name" value="BIOPOLYMER TRANSPORT PROTEIN EXBB"/>
    <property type="match status" value="1"/>
</dbReference>
<dbReference type="InterPro" id="IPR002898">
    <property type="entry name" value="MotA_ExbB_proton_chnl"/>
</dbReference>
<evidence type="ECO:0000256" key="1">
    <source>
        <dbReference type="ARBA" id="ARBA00004651"/>
    </source>
</evidence>
<evidence type="ECO:0000256" key="8">
    <source>
        <dbReference type="RuleBase" id="RU004057"/>
    </source>
</evidence>
<evidence type="ECO:0000256" key="2">
    <source>
        <dbReference type="ARBA" id="ARBA00022448"/>
    </source>
</evidence>
<keyword evidence="5 8" id="KW-0653">Protein transport</keyword>
<feature type="compositionally biased region" description="Polar residues" evidence="9">
    <location>
        <begin position="17"/>
        <end position="32"/>
    </location>
</feature>
<feature type="region of interest" description="Disordered" evidence="9">
    <location>
        <begin position="1"/>
        <end position="66"/>
    </location>
</feature>
<dbReference type="GO" id="GO:0017038">
    <property type="term" value="P:protein import"/>
    <property type="evidence" value="ECO:0007669"/>
    <property type="project" value="TreeGrafter"/>
</dbReference>
<keyword evidence="2 8" id="KW-0813">Transport</keyword>
<feature type="compositionally biased region" description="Low complexity" evidence="9">
    <location>
        <begin position="1"/>
        <end position="16"/>
    </location>
</feature>
<sequence length="315" mass="33193">MTDTTTETLNDTAGNTQTPATIVTGAETNTPTPVGDKVSGDTTATDKTAGSGATGDGSSGDGAIDAQIPVDTITDPASSLNLLEQAGSWLEIGGPVVVILLFMSFAALTIVVAKLLQFGWLKIGQRKPATVALAHWREGNAREALAILEKQRNPAAQTLLRAIRGRMSALSEARIREEVMRYGQDALFQLRLGLRPLEVIGTLAPLLGLLGTVLGMIKAFQQLEAAGNHVDPAILSGGIWEALLTTAMGLCVAIPVVALLNWLERRVDHLAHDMDNLVTQVFTDDLSAMASARTMVDPSLPSASAPPAHTHDVHT</sequence>
<dbReference type="Pfam" id="PF01618">
    <property type="entry name" value="MotA_ExbB"/>
    <property type="match status" value="1"/>
</dbReference>
<evidence type="ECO:0000256" key="10">
    <source>
        <dbReference type="SAM" id="Phobius"/>
    </source>
</evidence>
<evidence type="ECO:0000256" key="9">
    <source>
        <dbReference type="SAM" id="MobiDB-lite"/>
    </source>
</evidence>
<dbReference type="AlphaFoldDB" id="A0A450SF57"/>
<proteinExistence type="inferred from homology"/>
<feature type="compositionally biased region" description="Low complexity" evidence="9">
    <location>
        <begin position="40"/>
        <end position="51"/>
    </location>
</feature>
<comment type="similarity">
    <text evidence="8">Belongs to the exbB/tolQ family.</text>
</comment>
<evidence type="ECO:0000256" key="5">
    <source>
        <dbReference type="ARBA" id="ARBA00022927"/>
    </source>
</evidence>
<feature type="transmembrane region" description="Helical" evidence="10">
    <location>
        <begin position="92"/>
        <end position="116"/>
    </location>
</feature>
<feature type="transmembrane region" description="Helical" evidence="10">
    <location>
        <begin position="239"/>
        <end position="263"/>
    </location>
</feature>
<dbReference type="InterPro" id="IPR050790">
    <property type="entry name" value="ExbB/TolQ_transport"/>
</dbReference>
<protein>
    <submittedName>
        <fullName evidence="12">Biopolymer transport protein ExbB</fullName>
    </submittedName>
</protein>
<dbReference type="GO" id="GO:0005886">
    <property type="term" value="C:plasma membrane"/>
    <property type="evidence" value="ECO:0007669"/>
    <property type="project" value="UniProtKB-SubCell"/>
</dbReference>
<organism evidence="12">
    <name type="scientific">Candidatus Kentrum sp. FW</name>
    <dbReference type="NCBI Taxonomy" id="2126338"/>
    <lineage>
        <taxon>Bacteria</taxon>
        <taxon>Pseudomonadati</taxon>
        <taxon>Pseudomonadota</taxon>
        <taxon>Gammaproteobacteria</taxon>
        <taxon>Candidatus Kentrum</taxon>
    </lineage>
</organism>
<feature type="domain" description="MotA/TolQ/ExbB proton channel" evidence="11">
    <location>
        <begin position="155"/>
        <end position="275"/>
    </location>
</feature>
<evidence type="ECO:0000256" key="4">
    <source>
        <dbReference type="ARBA" id="ARBA00022692"/>
    </source>
</evidence>
<evidence type="ECO:0000313" key="12">
    <source>
        <dbReference type="EMBL" id="VFJ51441.1"/>
    </source>
</evidence>
<reference evidence="12" key="1">
    <citation type="submission" date="2019-02" db="EMBL/GenBank/DDBJ databases">
        <authorList>
            <person name="Gruber-Vodicka R. H."/>
            <person name="Seah K. B. B."/>
        </authorList>
    </citation>
    <scope>NUCLEOTIDE SEQUENCE</scope>
    <source>
        <strain evidence="12">BECK_BZ15</strain>
    </source>
</reference>
<dbReference type="EMBL" id="CAADEW010000031">
    <property type="protein sequence ID" value="VFJ51441.1"/>
    <property type="molecule type" value="Genomic_DNA"/>
</dbReference>
<keyword evidence="7 10" id="KW-0472">Membrane</keyword>
<dbReference type="PANTHER" id="PTHR30625">
    <property type="entry name" value="PROTEIN TOLQ"/>
    <property type="match status" value="1"/>
</dbReference>
<evidence type="ECO:0000259" key="11">
    <source>
        <dbReference type="Pfam" id="PF01618"/>
    </source>
</evidence>
<evidence type="ECO:0000256" key="3">
    <source>
        <dbReference type="ARBA" id="ARBA00022475"/>
    </source>
</evidence>
<keyword evidence="3" id="KW-1003">Cell membrane</keyword>
<keyword evidence="6 10" id="KW-1133">Transmembrane helix</keyword>
<comment type="subcellular location">
    <subcellularLocation>
        <location evidence="1">Cell membrane</location>
        <topology evidence="1">Multi-pass membrane protein</topology>
    </subcellularLocation>
    <subcellularLocation>
        <location evidence="8">Membrane</location>
        <topology evidence="8">Multi-pass membrane protein</topology>
    </subcellularLocation>
</comment>
<evidence type="ECO:0000256" key="7">
    <source>
        <dbReference type="ARBA" id="ARBA00023136"/>
    </source>
</evidence>
<accession>A0A450SF57</accession>
<gene>
    <name evidence="12" type="ORF">BECKFW1821A_GA0114235_103124</name>
</gene>
<feature type="transmembrane region" description="Helical" evidence="10">
    <location>
        <begin position="199"/>
        <end position="219"/>
    </location>
</feature>
<keyword evidence="4 10" id="KW-0812">Transmembrane</keyword>
<name>A0A450SF57_9GAMM</name>
<evidence type="ECO:0000256" key="6">
    <source>
        <dbReference type="ARBA" id="ARBA00022989"/>
    </source>
</evidence>